<keyword evidence="2" id="KW-0663">Pyridoxal phosphate</keyword>
<dbReference type="PANTHER" id="PTHR48078">
    <property type="entry name" value="THREONINE DEHYDRATASE, MITOCHONDRIAL-RELATED"/>
    <property type="match status" value="1"/>
</dbReference>
<proteinExistence type="predicted"/>
<dbReference type="InterPro" id="IPR050147">
    <property type="entry name" value="Ser/Thr_Dehydratase"/>
</dbReference>
<dbReference type="InterPro" id="IPR036052">
    <property type="entry name" value="TrpB-like_PALP_sf"/>
</dbReference>
<dbReference type="GO" id="GO:0006565">
    <property type="term" value="P:L-serine catabolic process"/>
    <property type="evidence" value="ECO:0007669"/>
    <property type="project" value="TreeGrafter"/>
</dbReference>
<dbReference type="GO" id="GO:0003941">
    <property type="term" value="F:L-serine ammonia-lyase activity"/>
    <property type="evidence" value="ECO:0007669"/>
    <property type="project" value="TreeGrafter"/>
</dbReference>
<dbReference type="OrthoDB" id="9811476at2"/>
<accession>A0A0D0KRY8</accession>
<dbReference type="InterPro" id="IPR001926">
    <property type="entry name" value="TrpB-like_PALP"/>
</dbReference>
<evidence type="ECO:0000313" key="6">
    <source>
        <dbReference type="Proteomes" id="UP000032067"/>
    </source>
</evidence>
<keyword evidence="3 5" id="KW-0456">Lyase</keyword>
<dbReference type="GO" id="GO:0009097">
    <property type="term" value="P:isoleucine biosynthetic process"/>
    <property type="evidence" value="ECO:0007669"/>
    <property type="project" value="TreeGrafter"/>
</dbReference>
<dbReference type="Pfam" id="PF00291">
    <property type="entry name" value="PALP"/>
    <property type="match status" value="1"/>
</dbReference>
<dbReference type="NCBIfam" id="NF006094">
    <property type="entry name" value="PRK08246.1"/>
    <property type="match status" value="1"/>
</dbReference>
<evidence type="ECO:0000256" key="1">
    <source>
        <dbReference type="ARBA" id="ARBA00001933"/>
    </source>
</evidence>
<feature type="domain" description="Tryptophan synthase beta chain-like PALP" evidence="4">
    <location>
        <begin position="27"/>
        <end position="311"/>
    </location>
</feature>
<evidence type="ECO:0000256" key="3">
    <source>
        <dbReference type="ARBA" id="ARBA00023239"/>
    </source>
</evidence>
<dbReference type="GO" id="GO:0006567">
    <property type="term" value="P:L-threonine catabolic process"/>
    <property type="evidence" value="ECO:0007669"/>
    <property type="project" value="TreeGrafter"/>
</dbReference>
<evidence type="ECO:0000256" key="2">
    <source>
        <dbReference type="ARBA" id="ARBA00022898"/>
    </source>
</evidence>
<dbReference type="AlphaFoldDB" id="A0A0D0KRY8"/>
<dbReference type="EMBL" id="JXQQ01000047">
    <property type="protein sequence ID" value="KIQ28842.1"/>
    <property type="molecule type" value="Genomic_DNA"/>
</dbReference>
<dbReference type="PANTHER" id="PTHR48078:SF6">
    <property type="entry name" value="L-THREONINE DEHYDRATASE CATABOLIC TDCB"/>
    <property type="match status" value="1"/>
</dbReference>
<gene>
    <name evidence="5" type="ORF">RT97_20160</name>
</gene>
<dbReference type="GO" id="GO:0030170">
    <property type="term" value="F:pyridoxal phosphate binding"/>
    <property type="evidence" value="ECO:0007669"/>
    <property type="project" value="InterPro"/>
</dbReference>
<dbReference type="Gene3D" id="3.40.50.1100">
    <property type="match status" value="2"/>
</dbReference>
<dbReference type="GO" id="GO:0004794">
    <property type="term" value="F:threonine deaminase activity"/>
    <property type="evidence" value="ECO:0007669"/>
    <property type="project" value="UniProtKB-EC"/>
</dbReference>
<evidence type="ECO:0000259" key="4">
    <source>
        <dbReference type="Pfam" id="PF00291"/>
    </source>
</evidence>
<dbReference type="EC" id="4.3.1.19" evidence="5"/>
<dbReference type="RefSeq" id="WP_042580596.1">
    <property type="nucleotide sequence ID" value="NZ_JXQQ01000047.1"/>
</dbReference>
<dbReference type="InterPro" id="IPR000634">
    <property type="entry name" value="Ser/Thr_deHydtase_PyrdxlP-BS"/>
</dbReference>
<dbReference type="SUPFAM" id="SSF53686">
    <property type="entry name" value="Tryptophan synthase beta subunit-like PLP-dependent enzymes"/>
    <property type="match status" value="1"/>
</dbReference>
<organism evidence="5 6">
    <name type="scientific">Variovorax paradoxus</name>
    <dbReference type="NCBI Taxonomy" id="34073"/>
    <lineage>
        <taxon>Bacteria</taxon>
        <taxon>Pseudomonadati</taxon>
        <taxon>Pseudomonadota</taxon>
        <taxon>Betaproteobacteria</taxon>
        <taxon>Burkholderiales</taxon>
        <taxon>Comamonadaceae</taxon>
        <taxon>Variovorax</taxon>
    </lineage>
</organism>
<reference evidence="5 6" key="1">
    <citation type="submission" date="2014-12" db="EMBL/GenBank/DDBJ databases">
        <title>16Stimator: statistical estimation of ribosomal gene copy numbers from draft genome assemblies.</title>
        <authorList>
            <person name="Perisin M.A."/>
            <person name="Vetter M."/>
            <person name="Gilbert J.A."/>
            <person name="Bergelson J."/>
        </authorList>
    </citation>
    <scope>NUCLEOTIDE SEQUENCE [LARGE SCALE GENOMIC DNA]</scope>
    <source>
        <strain evidence="5 6">MEDvA23</strain>
    </source>
</reference>
<dbReference type="Proteomes" id="UP000032067">
    <property type="component" value="Unassembled WGS sequence"/>
</dbReference>
<evidence type="ECO:0000313" key="5">
    <source>
        <dbReference type="EMBL" id="KIQ28842.1"/>
    </source>
</evidence>
<comment type="cofactor">
    <cofactor evidence="1">
        <name>pyridoxal 5'-phosphate</name>
        <dbReference type="ChEBI" id="CHEBI:597326"/>
    </cofactor>
</comment>
<name>A0A0D0KRY8_VARPD</name>
<protein>
    <submittedName>
        <fullName evidence="5">Threonine dehydratase</fullName>
        <ecNumber evidence="5">4.3.1.19</ecNumber>
    </submittedName>
</protein>
<comment type="caution">
    <text evidence="5">The sequence shown here is derived from an EMBL/GenBank/DDBJ whole genome shotgun (WGS) entry which is preliminary data.</text>
</comment>
<sequence>MNQQTTNWRSEIESASRRLHERAGDFLRETPLWKLPASAFGLEVAGVQVWLKLEHMQVSGSFKARGMMNRLLANDIPESGVVVASGGNAGIATAAAAKALGVRCQVFLPGVSPEAKRARLRALGAEVVVVGELYPDALAACLARQKETGALLTHAYDQPEVVAGAGTLGHEIEAQGGLPDSVLVSVGGGGLIGGLAGWFEQRARVVALEPEKAPTLFRAREAGEPVDVDVGGIAADSLGARRIGAISWEITQQQVQDALLLSDESIRAAQQWLWKELKLAVEPAAALPLAALQTGAYLPREGEKVCLIVCGANVDPATVA</sequence>
<dbReference type="PROSITE" id="PS00165">
    <property type="entry name" value="DEHYDRATASE_SER_THR"/>
    <property type="match status" value="1"/>
</dbReference>